<evidence type="ECO:0000313" key="2">
    <source>
        <dbReference type="Proteomes" id="UP001054945"/>
    </source>
</evidence>
<dbReference type="EMBL" id="BPLR01012086">
    <property type="protein sequence ID" value="GIY51263.1"/>
    <property type="molecule type" value="Genomic_DNA"/>
</dbReference>
<sequence>MVNHPPDMYHHPDSKNLPNDLQDLFSQCSICIADLNAMHPTWGYLSEKFGSENVISKKCEVGLFANDVVIWDFDTDLRK</sequence>
<organism evidence="1 2">
    <name type="scientific">Caerostris extrusa</name>
    <name type="common">Bark spider</name>
    <name type="synonym">Caerostris bankana</name>
    <dbReference type="NCBI Taxonomy" id="172846"/>
    <lineage>
        <taxon>Eukaryota</taxon>
        <taxon>Metazoa</taxon>
        <taxon>Ecdysozoa</taxon>
        <taxon>Arthropoda</taxon>
        <taxon>Chelicerata</taxon>
        <taxon>Arachnida</taxon>
        <taxon>Araneae</taxon>
        <taxon>Araneomorphae</taxon>
        <taxon>Entelegynae</taxon>
        <taxon>Araneoidea</taxon>
        <taxon>Araneidae</taxon>
        <taxon>Caerostris</taxon>
    </lineage>
</organism>
<protein>
    <recommendedName>
        <fullName evidence="3">Endonuclease/exonuclease/phosphatase domain-containing protein</fullName>
    </recommendedName>
</protein>
<proteinExistence type="predicted"/>
<evidence type="ECO:0000313" key="1">
    <source>
        <dbReference type="EMBL" id="GIY51263.1"/>
    </source>
</evidence>
<reference evidence="1 2" key="1">
    <citation type="submission" date="2021-06" db="EMBL/GenBank/DDBJ databases">
        <title>Caerostris extrusa draft genome.</title>
        <authorList>
            <person name="Kono N."/>
            <person name="Arakawa K."/>
        </authorList>
    </citation>
    <scope>NUCLEOTIDE SEQUENCE [LARGE SCALE GENOMIC DNA]</scope>
</reference>
<dbReference type="AlphaFoldDB" id="A0AAV4U0G6"/>
<gene>
    <name evidence="1" type="ORF">CEXT_813441</name>
</gene>
<keyword evidence="2" id="KW-1185">Reference proteome</keyword>
<comment type="caution">
    <text evidence="1">The sequence shown here is derived from an EMBL/GenBank/DDBJ whole genome shotgun (WGS) entry which is preliminary data.</text>
</comment>
<accession>A0AAV4U0G6</accession>
<name>A0AAV4U0G6_CAEEX</name>
<evidence type="ECO:0008006" key="3">
    <source>
        <dbReference type="Google" id="ProtNLM"/>
    </source>
</evidence>
<dbReference type="Proteomes" id="UP001054945">
    <property type="component" value="Unassembled WGS sequence"/>
</dbReference>